<dbReference type="RefSeq" id="WP_099895234.1">
    <property type="nucleotide sequence ID" value="NZ_BNBW01000001.1"/>
</dbReference>
<dbReference type="Gene3D" id="3.30.530.20">
    <property type="match status" value="1"/>
</dbReference>
<dbReference type="Pfam" id="PF08982">
    <property type="entry name" value="AtaL"/>
    <property type="match status" value="1"/>
</dbReference>
<dbReference type="Proteomes" id="UP000325563">
    <property type="component" value="Chromosome"/>
</dbReference>
<dbReference type="InterPro" id="IPR023393">
    <property type="entry name" value="START-like_dom_sf"/>
</dbReference>
<protein>
    <submittedName>
        <fullName evidence="1">DUF1857 family protein</fullName>
    </submittedName>
</protein>
<dbReference type="KEGG" id="svn:CP980_03980"/>
<dbReference type="InterPro" id="IPR015075">
    <property type="entry name" value="AtaL"/>
</dbReference>
<dbReference type="EMBL" id="CP023692">
    <property type="protein sequence ID" value="QEV44340.1"/>
    <property type="molecule type" value="Genomic_DNA"/>
</dbReference>
<gene>
    <name evidence="1" type="ORF">CP980_03980</name>
</gene>
<organism evidence="1 2">
    <name type="scientific">Streptomyces vinaceus</name>
    <dbReference type="NCBI Taxonomy" id="1960"/>
    <lineage>
        <taxon>Bacteria</taxon>
        <taxon>Bacillati</taxon>
        <taxon>Actinomycetota</taxon>
        <taxon>Actinomycetes</taxon>
        <taxon>Kitasatosporales</taxon>
        <taxon>Streptomycetaceae</taxon>
        <taxon>Streptomyces</taxon>
    </lineage>
</organism>
<dbReference type="GeneID" id="95609721"/>
<evidence type="ECO:0000313" key="1">
    <source>
        <dbReference type="EMBL" id="QEV44340.1"/>
    </source>
</evidence>
<reference evidence="1 2" key="1">
    <citation type="submission" date="2017-09" db="EMBL/GenBank/DDBJ databases">
        <authorList>
            <person name="Lee N."/>
            <person name="Cho B.-K."/>
        </authorList>
    </citation>
    <scope>NUCLEOTIDE SEQUENCE [LARGE SCALE GENOMIC DNA]</scope>
    <source>
        <strain evidence="1 2">ATCC 27476</strain>
    </source>
</reference>
<accession>A0A5J6J0H8</accession>
<name>A0A5J6J0H8_STRVI</name>
<proteinExistence type="predicted"/>
<dbReference type="AlphaFoldDB" id="A0A5J6J0H8"/>
<keyword evidence="2" id="KW-1185">Reference proteome</keyword>
<evidence type="ECO:0000313" key="2">
    <source>
        <dbReference type="Proteomes" id="UP000325563"/>
    </source>
</evidence>
<sequence length="150" mass="16395">MTATVTRIEYTLPVNDPVAEDQVQLSRDDLWTGLVAKAADPRPYVPAITECTVVSEGPQGLVREIARAGDRFREVVVFDIGHRVSFRRADEREVWTIDNVIDEDATGALVLTFSGEFEREFGASRLAAMRTAMAETAARTLAVIRAGAAA</sequence>
<dbReference type="SUPFAM" id="SSF55961">
    <property type="entry name" value="Bet v1-like"/>
    <property type="match status" value="1"/>
</dbReference>